<protein>
    <submittedName>
        <fullName evidence="1">Phage tail protein</fullName>
    </submittedName>
</protein>
<keyword evidence="2" id="KW-1185">Reference proteome</keyword>
<name>A0A9X4JCA9_ACTEU</name>
<dbReference type="InterPro" id="IPR016912">
    <property type="entry name" value="Phage_P2_GpU"/>
</dbReference>
<evidence type="ECO:0000313" key="1">
    <source>
        <dbReference type="EMBL" id="MDE8034632.1"/>
    </source>
</evidence>
<gene>
    <name evidence="1" type="ORF">OQ257_05570</name>
</gene>
<comment type="caution">
    <text evidence="1">The sequence shown here is derived from an EMBL/GenBank/DDBJ whole genome shotgun (WGS) entry which is preliminary data.</text>
</comment>
<dbReference type="Proteomes" id="UP001142444">
    <property type="component" value="Unassembled WGS sequence"/>
</dbReference>
<dbReference type="PIRSF" id="PIRSF029208">
    <property type="entry name" value="Phage_tail_GPU"/>
    <property type="match status" value="1"/>
</dbReference>
<dbReference type="InterPro" id="IPR009734">
    <property type="entry name" value="Myoviridae_GpU"/>
</dbReference>
<sequence length="145" mass="16068">MTQSFAMMALGYFVFSLKTIAPQDISRDMSWNHVANNVVGTMPKFQFTGKADETIKFNATLYPEVTGGTLSLTTLELMAEQGNPYPLISGSTFVVLGWFVITKISEQKSVFFADGTPLRIDFTLELQRIDASILTDIVDEVISLI</sequence>
<reference evidence="1" key="2">
    <citation type="journal article" date="2023" name="Pathogens">
        <title>Pathological Features and Genomic Characterization of an Actinobacillus equuli subsp. equuli Bearing Unique Virulence-Associated Genes from an Adult Horse with Pleuropneumonia.</title>
        <authorList>
            <person name="Kamali M."/>
            <person name="Carossino M."/>
            <person name="Del Piero F."/>
            <person name="Peak L."/>
            <person name="Mitchell M.S."/>
            <person name="Willette J."/>
            <person name="Baker R."/>
            <person name="Li F."/>
            <person name="Kenez A."/>
            <person name="Balasuriya U.B.R."/>
            <person name="Go Y.Y."/>
        </authorList>
    </citation>
    <scope>NUCLEOTIDE SEQUENCE</scope>
    <source>
        <strain evidence="1">4524</strain>
    </source>
</reference>
<organism evidence="1 2">
    <name type="scientific">Actinobacillus equuli subsp. equuli</name>
    <dbReference type="NCBI Taxonomy" id="202947"/>
    <lineage>
        <taxon>Bacteria</taxon>
        <taxon>Pseudomonadati</taxon>
        <taxon>Pseudomonadota</taxon>
        <taxon>Gammaproteobacteria</taxon>
        <taxon>Pasteurellales</taxon>
        <taxon>Pasteurellaceae</taxon>
        <taxon>Actinobacillus</taxon>
    </lineage>
</organism>
<accession>A0A9X4JCA9</accession>
<dbReference type="AlphaFoldDB" id="A0A9X4JCA9"/>
<dbReference type="RefSeq" id="WP_275217750.1">
    <property type="nucleotide sequence ID" value="NZ_JAPHVQ010000004.1"/>
</dbReference>
<proteinExistence type="predicted"/>
<dbReference type="Pfam" id="PF06995">
    <property type="entry name" value="Phage_P2_GpU"/>
    <property type="match status" value="1"/>
</dbReference>
<dbReference type="EMBL" id="JAPHVQ010000004">
    <property type="protein sequence ID" value="MDE8034632.1"/>
    <property type="molecule type" value="Genomic_DNA"/>
</dbReference>
<reference evidence="1" key="1">
    <citation type="submission" date="2022-11" db="EMBL/GenBank/DDBJ databases">
        <authorList>
            <person name="Kamali M."/>
            <person name="Peak L."/>
            <person name="Go Y.Y."/>
            <person name="Balasuriya U.B.R."/>
            <person name="Carossino M."/>
        </authorList>
    </citation>
    <scope>NUCLEOTIDE SEQUENCE</scope>
    <source>
        <strain evidence="1">4524</strain>
    </source>
</reference>
<evidence type="ECO:0000313" key="2">
    <source>
        <dbReference type="Proteomes" id="UP001142444"/>
    </source>
</evidence>